<proteinExistence type="predicted"/>
<organism evidence="1 2">
    <name type="scientific">Polyplax serrata</name>
    <name type="common">Common mouse louse</name>
    <dbReference type="NCBI Taxonomy" id="468196"/>
    <lineage>
        <taxon>Eukaryota</taxon>
        <taxon>Metazoa</taxon>
        <taxon>Ecdysozoa</taxon>
        <taxon>Arthropoda</taxon>
        <taxon>Hexapoda</taxon>
        <taxon>Insecta</taxon>
        <taxon>Pterygota</taxon>
        <taxon>Neoptera</taxon>
        <taxon>Paraneoptera</taxon>
        <taxon>Psocodea</taxon>
        <taxon>Troctomorpha</taxon>
        <taxon>Phthiraptera</taxon>
        <taxon>Anoplura</taxon>
        <taxon>Polyplacidae</taxon>
        <taxon>Polyplax</taxon>
    </lineage>
</organism>
<keyword evidence="2" id="KW-1185">Reference proteome</keyword>
<sequence length="153" mass="16968">MKPNTRAHGSTSTPVRLDRVGSWGGTCPRFNLTTAEYYPCPWYYPSTGEILRTPGGNAQVGEKVRFLTGADEEGIFAWERWEKKIITPDRFHLREVKTDVEIKEVTNINGLDKSPGIAGEVPRSKFLAVAPANVFINYQVTIVGVKGQTSNTP</sequence>
<dbReference type="EMBL" id="JAWJWF010000045">
    <property type="protein sequence ID" value="KAK6627378.1"/>
    <property type="molecule type" value="Genomic_DNA"/>
</dbReference>
<comment type="caution">
    <text evidence="1">The sequence shown here is derived from an EMBL/GenBank/DDBJ whole genome shotgun (WGS) entry which is preliminary data.</text>
</comment>
<evidence type="ECO:0000313" key="1">
    <source>
        <dbReference type="EMBL" id="KAK6627378.1"/>
    </source>
</evidence>
<protein>
    <submittedName>
        <fullName evidence="1">Uncharacterized protein</fullName>
    </submittedName>
</protein>
<gene>
    <name evidence="1" type="ORF">RUM44_009855</name>
</gene>
<accession>A0ABR1AU63</accession>
<name>A0ABR1AU63_POLSC</name>
<evidence type="ECO:0000313" key="2">
    <source>
        <dbReference type="Proteomes" id="UP001359485"/>
    </source>
</evidence>
<reference evidence="1 2" key="1">
    <citation type="submission" date="2023-09" db="EMBL/GenBank/DDBJ databases">
        <title>Genomes of two closely related lineages of the louse Polyplax serrata with different host specificities.</title>
        <authorList>
            <person name="Martinu J."/>
            <person name="Tarabai H."/>
            <person name="Stefka J."/>
            <person name="Hypsa V."/>
        </authorList>
    </citation>
    <scope>NUCLEOTIDE SEQUENCE [LARGE SCALE GENOMIC DNA]</scope>
    <source>
        <strain evidence="1">98ZLc_SE</strain>
    </source>
</reference>
<dbReference type="Proteomes" id="UP001359485">
    <property type="component" value="Unassembled WGS sequence"/>
</dbReference>